<dbReference type="InterPro" id="IPR043502">
    <property type="entry name" value="DNA/RNA_pol_sf"/>
</dbReference>
<dbReference type="AlphaFoldDB" id="A0A6J8AKL6"/>
<evidence type="ECO:0000313" key="2">
    <source>
        <dbReference type="EMBL" id="CAC5368520.1"/>
    </source>
</evidence>
<evidence type="ECO:0000259" key="1">
    <source>
        <dbReference type="PROSITE" id="PS50878"/>
    </source>
</evidence>
<feature type="domain" description="Reverse transcriptase" evidence="1">
    <location>
        <begin position="1"/>
        <end position="146"/>
    </location>
</feature>
<dbReference type="Gene3D" id="3.10.10.10">
    <property type="entry name" value="HIV Type 1 Reverse Transcriptase, subunit A, domain 1"/>
    <property type="match status" value="1"/>
</dbReference>
<gene>
    <name evidence="2" type="ORF">MCOR_8047</name>
</gene>
<dbReference type="CDD" id="cd01647">
    <property type="entry name" value="RT_LTR"/>
    <property type="match status" value="1"/>
</dbReference>
<proteinExistence type="predicted"/>
<dbReference type="Proteomes" id="UP000507470">
    <property type="component" value="Unassembled WGS sequence"/>
</dbReference>
<name>A0A6J8AKL6_MYTCO</name>
<dbReference type="InterPro" id="IPR043128">
    <property type="entry name" value="Rev_trsase/Diguanyl_cyclase"/>
</dbReference>
<dbReference type="InterPro" id="IPR000477">
    <property type="entry name" value="RT_dom"/>
</dbReference>
<dbReference type="OrthoDB" id="10053045at2759"/>
<accession>A0A6J8AKL6</accession>
<dbReference type="PANTHER" id="PTHR37984">
    <property type="entry name" value="PROTEIN CBG26694"/>
    <property type="match status" value="1"/>
</dbReference>
<dbReference type="InterPro" id="IPR050951">
    <property type="entry name" value="Retrovirus_Pol_polyprotein"/>
</dbReference>
<dbReference type="PROSITE" id="PS50878">
    <property type="entry name" value="RT_POL"/>
    <property type="match status" value="1"/>
</dbReference>
<protein>
    <recommendedName>
        <fullName evidence="1">Reverse transcriptase domain-containing protein</fullName>
    </recommendedName>
</protein>
<sequence length="169" mass="19590">MREPNKAILRSRHITPTLDDMILDLNGSNVFSKMDLRNGYHQLELNEESRNITTFTTHVELRRYKRLSFGVSSAAELFQNTLSNALEGLDGVRNISDDIIVFGRNQDEHDKRLEKLFARLKEKSLTLNKEKCEFNKNKLEFYGHIFSADGISADPRKLALSRTLQYRKT</sequence>
<keyword evidence="3" id="KW-1185">Reference proteome</keyword>
<dbReference type="SUPFAM" id="SSF56672">
    <property type="entry name" value="DNA/RNA polymerases"/>
    <property type="match status" value="1"/>
</dbReference>
<dbReference type="Pfam" id="PF00078">
    <property type="entry name" value="RVT_1"/>
    <property type="match status" value="1"/>
</dbReference>
<dbReference type="EMBL" id="CACVKT020001487">
    <property type="protein sequence ID" value="CAC5368520.1"/>
    <property type="molecule type" value="Genomic_DNA"/>
</dbReference>
<evidence type="ECO:0000313" key="3">
    <source>
        <dbReference type="Proteomes" id="UP000507470"/>
    </source>
</evidence>
<reference evidence="2 3" key="1">
    <citation type="submission" date="2020-06" db="EMBL/GenBank/DDBJ databases">
        <authorList>
            <person name="Li R."/>
            <person name="Bekaert M."/>
        </authorList>
    </citation>
    <scope>NUCLEOTIDE SEQUENCE [LARGE SCALE GENOMIC DNA]</scope>
    <source>
        <strain evidence="3">wild</strain>
    </source>
</reference>
<dbReference type="PANTHER" id="PTHR37984:SF11">
    <property type="entry name" value="INTEGRASE CATALYTIC DOMAIN-CONTAINING PROTEIN"/>
    <property type="match status" value="1"/>
</dbReference>
<dbReference type="Gene3D" id="3.30.70.270">
    <property type="match status" value="1"/>
</dbReference>
<organism evidence="2 3">
    <name type="scientific">Mytilus coruscus</name>
    <name type="common">Sea mussel</name>
    <dbReference type="NCBI Taxonomy" id="42192"/>
    <lineage>
        <taxon>Eukaryota</taxon>
        <taxon>Metazoa</taxon>
        <taxon>Spiralia</taxon>
        <taxon>Lophotrochozoa</taxon>
        <taxon>Mollusca</taxon>
        <taxon>Bivalvia</taxon>
        <taxon>Autobranchia</taxon>
        <taxon>Pteriomorphia</taxon>
        <taxon>Mytilida</taxon>
        <taxon>Mytiloidea</taxon>
        <taxon>Mytilidae</taxon>
        <taxon>Mytilinae</taxon>
        <taxon>Mytilus</taxon>
    </lineage>
</organism>